<dbReference type="InterPro" id="IPR010345">
    <property type="entry name" value="IL-17_fam"/>
</dbReference>
<dbReference type="GO" id="GO:0005125">
    <property type="term" value="F:cytokine activity"/>
    <property type="evidence" value="ECO:0007669"/>
    <property type="project" value="InterPro"/>
</dbReference>
<sequence length="106" mass="12277">NNNNFYFIHPSREIISVHRDADRVPAEISMARCLCDGCIINLREVSSYNSVLVCAQTTVLRRKPCPSDPNKFVVWKELMAVPVGCTCKKFFYLLVSQQKHYRCDFM</sequence>
<dbReference type="GO" id="GO:0005576">
    <property type="term" value="C:extracellular region"/>
    <property type="evidence" value="ECO:0007669"/>
    <property type="project" value="UniProtKB-SubCell"/>
</dbReference>
<proteinExistence type="inferred from homology"/>
<keyword evidence="3" id="KW-0964">Secreted</keyword>
<comment type="subcellular location">
    <subcellularLocation>
        <location evidence="1">Secreted</location>
    </subcellularLocation>
</comment>
<evidence type="ECO:0000256" key="3">
    <source>
        <dbReference type="ARBA" id="ARBA00022525"/>
    </source>
</evidence>
<evidence type="ECO:0000256" key="2">
    <source>
        <dbReference type="ARBA" id="ARBA00007236"/>
    </source>
</evidence>
<dbReference type="STRING" id="32473.ENSXCOP00000001439"/>
<keyword evidence="4" id="KW-0732">Signal</keyword>
<evidence type="ECO:0008006" key="7">
    <source>
        <dbReference type="Google" id="ProtNLM"/>
    </source>
</evidence>
<protein>
    <recommendedName>
        <fullName evidence="7">Interleukin 17c</fullName>
    </recommendedName>
</protein>
<evidence type="ECO:0000313" key="6">
    <source>
        <dbReference type="Proteomes" id="UP000261380"/>
    </source>
</evidence>
<dbReference type="Gene3D" id="2.10.90.10">
    <property type="entry name" value="Cystine-knot cytokines"/>
    <property type="match status" value="1"/>
</dbReference>
<evidence type="ECO:0000256" key="1">
    <source>
        <dbReference type="ARBA" id="ARBA00004613"/>
    </source>
</evidence>
<organism evidence="5 6">
    <name type="scientific">Xiphophorus couchianus</name>
    <name type="common">Monterrey platyfish</name>
    <dbReference type="NCBI Taxonomy" id="32473"/>
    <lineage>
        <taxon>Eukaryota</taxon>
        <taxon>Metazoa</taxon>
        <taxon>Chordata</taxon>
        <taxon>Craniata</taxon>
        <taxon>Vertebrata</taxon>
        <taxon>Euteleostomi</taxon>
        <taxon>Actinopterygii</taxon>
        <taxon>Neopterygii</taxon>
        <taxon>Teleostei</taxon>
        <taxon>Neoteleostei</taxon>
        <taxon>Acanthomorphata</taxon>
        <taxon>Ovalentaria</taxon>
        <taxon>Atherinomorphae</taxon>
        <taxon>Cyprinodontiformes</taxon>
        <taxon>Poeciliidae</taxon>
        <taxon>Poeciliinae</taxon>
        <taxon>Xiphophorus</taxon>
    </lineage>
</organism>
<reference evidence="5" key="2">
    <citation type="submission" date="2025-09" db="UniProtKB">
        <authorList>
            <consortium name="Ensembl"/>
        </authorList>
    </citation>
    <scope>IDENTIFICATION</scope>
</reference>
<comment type="similarity">
    <text evidence="2">Belongs to the IL-17 family.</text>
</comment>
<evidence type="ECO:0000256" key="4">
    <source>
        <dbReference type="ARBA" id="ARBA00022729"/>
    </source>
</evidence>
<dbReference type="InterPro" id="IPR029034">
    <property type="entry name" value="Cystine-knot_cytokine"/>
</dbReference>
<dbReference type="Ensembl" id="ENSXCOT00000001462.1">
    <property type="protein sequence ID" value="ENSXCOP00000001439.1"/>
    <property type="gene ID" value="ENSXCOG00000001166.1"/>
</dbReference>
<dbReference type="SUPFAM" id="SSF57501">
    <property type="entry name" value="Cystine-knot cytokines"/>
    <property type="match status" value="1"/>
</dbReference>
<accession>A0A3B5L0W2</accession>
<dbReference type="Pfam" id="PF06083">
    <property type="entry name" value="IL17"/>
    <property type="match status" value="1"/>
</dbReference>
<name>A0A3B5L0W2_9TELE</name>
<evidence type="ECO:0000313" key="5">
    <source>
        <dbReference type="Ensembl" id="ENSXCOP00000001439.1"/>
    </source>
</evidence>
<keyword evidence="6" id="KW-1185">Reference proteome</keyword>
<reference evidence="5" key="1">
    <citation type="submission" date="2025-08" db="UniProtKB">
        <authorList>
            <consortium name="Ensembl"/>
        </authorList>
    </citation>
    <scope>IDENTIFICATION</scope>
</reference>
<dbReference type="Proteomes" id="UP000261380">
    <property type="component" value="Unplaced"/>
</dbReference>
<dbReference type="AlphaFoldDB" id="A0A3B5L0W2"/>
<dbReference type="GeneTree" id="ENSGT00990000205447"/>